<evidence type="ECO:0000259" key="6">
    <source>
        <dbReference type="Pfam" id="PF17111"/>
    </source>
</evidence>
<feature type="domain" description="Azaphilone pigments biosynthesis cluster protein L N-terminal" evidence="6">
    <location>
        <begin position="36"/>
        <end position="187"/>
    </location>
</feature>
<reference evidence="7" key="1">
    <citation type="submission" date="2021-12" db="EMBL/GenBank/DDBJ databases">
        <authorList>
            <person name="Zaccaron A."/>
            <person name="Stergiopoulos I."/>
        </authorList>
    </citation>
    <scope>NUCLEOTIDE SEQUENCE</scope>
    <source>
        <strain evidence="7">Race5_Kim</strain>
    </source>
</reference>
<sequence length="809" mass="89652">MAELQTIAAVFDLLKVSYEAGRFLKKVKDADKIAAEISDRIERLESVLKSVEAVLKARDDHAVSSGDDAQVAERIKRSVLACTKTLKDLRTKLGGFDAAASRDRDLIERVKIAFRQPSINRINTELEARVQTLSTDLSVLQLFDQTKSKSALDDNHETVLEAISKLGTQLEEGNKLLSKLLAAQDNVASQQPPPSRVPAAASTLPNNDAIASLEDTLRGAEGVHEHFTSEYTADARSERIKRDDAEQNGLPLNGITPSIPVITTSSDAFSVSSDPASSNQEEATDPILDEDNEDDEEVWPLEILDRHISAYIDRSVKDRDAGNLNQAEVNLKHAISSSETRESRYGVLFVERIQLQEDMASLYQHQKKWAEAVKTVHHLLRERSSSDASGNSQAAGSVGLVEARQHQHLASIYYERHYSESTGGLSLTTEDIEKAESHARKAFNKQWKVFKGRDKSPDEAAQHNACITILVRILETRDKTVEANEMRKLLIKGSSMASDSLRRISTTHAPVQRECTAADKHDTLIEAIKSGNIEQIQTSLDADDLNLEHFDRQGKTFLVHAVESKDEATVHKLLDPEVGASVHTANRRGLTALHFAAMGGFHDMTRCLLHHDAEIEPRDKKGETPIIKAVLAGDTKMVQILADTLEDSLMTKGGDEWSVLHYAVQKPNREMIDLLLELAPDLKDAVDQRGQTALHHCADFERLEQVHALLEHEHALDVNATDSVSRSPLYLAATKPPTPRRENVVRILLRKGARLDEHRPPPRMRDYKLGTSRRDSTLSRTSVSTSGTFGTTSTSRSKVSRIAGRLGLR</sequence>
<dbReference type="EMBL" id="CP090163">
    <property type="protein sequence ID" value="UJO12582.1"/>
    <property type="molecule type" value="Genomic_DNA"/>
</dbReference>
<evidence type="ECO:0000256" key="3">
    <source>
        <dbReference type="PROSITE-ProRule" id="PRU00023"/>
    </source>
</evidence>
<organism evidence="7 8">
    <name type="scientific">Passalora fulva</name>
    <name type="common">Tomato leaf mold</name>
    <name type="synonym">Cladosporium fulvum</name>
    <dbReference type="NCBI Taxonomy" id="5499"/>
    <lineage>
        <taxon>Eukaryota</taxon>
        <taxon>Fungi</taxon>
        <taxon>Dikarya</taxon>
        <taxon>Ascomycota</taxon>
        <taxon>Pezizomycotina</taxon>
        <taxon>Dothideomycetes</taxon>
        <taxon>Dothideomycetidae</taxon>
        <taxon>Mycosphaerellales</taxon>
        <taxon>Mycosphaerellaceae</taxon>
        <taxon>Fulvia</taxon>
    </lineage>
</organism>
<evidence type="ECO:0000256" key="4">
    <source>
        <dbReference type="SAM" id="Coils"/>
    </source>
</evidence>
<dbReference type="Proteomes" id="UP000756132">
    <property type="component" value="Chromosome 1"/>
</dbReference>
<dbReference type="Pfam" id="PF17111">
    <property type="entry name" value="PigL_N"/>
    <property type="match status" value="1"/>
</dbReference>
<keyword evidence="1" id="KW-0677">Repeat</keyword>
<dbReference type="PROSITE" id="PS50088">
    <property type="entry name" value="ANK_REPEAT"/>
    <property type="match status" value="1"/>
</dbReference>
<evidence type="ECO:0000256" key="2">
    <source>
        <dbReference type="ARBA" id="ARBA00023043"/>
    </source>
</evidence>
<evidence type="ECO:0000313" key="7">
    <source>
        <dbReference type="EMBL" id="UJO12582.1"/>
    </source>
</evidence>
<dbReference type="InterPro" id="IPR002110">
    <property type="entry name" value="Ankyrin_rpt"/>
</dbReference>
<dbReference type="InterPro" id="IPR031348">
    <property type="entry name" value="PigL_N"/>
</dbReference>
<dbReference type="Pfam" id="PF12796">
    <property type="entry name" value="Ank_2"/>
    <property type="match status" value="2"/>
</dbReference>
<dbReference type="SMART" id="SM00248">
    <property type="entry name" value="ANK"/>
    <property type="match status" value="6"/>
</dbReference>
<feature type="compositionally biased region" description="Low complexity" evidence="5">
    <location>
        <begin position="778"/>
        <end position="797"/>
    </location>
</feature>
<dbReference type="SUPFAM" id="SSF48403">
    <property type="entry name" value="Ankyrin repeat"/>
    <property type="match status" value="1"/>
</dbReference>
<dbReference type="AlphaFoldDB" id="A0A9Q8L878"/>
<keyword evidence="2 3" id="KW-0040">ANK repeat</keyword>
<dbReference type="Gene3D" id="1.25.40.20">
    <property type="entry name" value="Ankyrin repeat-containing domain"/>
    <property type="match status" value="2"/>
</dbReference>
<feature type="compositionally biased region" description="Basic and acidic residues" evidence="5">
    <location>
        <begin position="753"/>
        <end position="777"/>
    </location>
</feature>
<gene>
    <name evidence="7" type="ORF">CLAFUR5_02005</name>
</gene>
<evidence type="ECO:0000256" key="5">
    <source>
        <dbReference type="SAM" id="MobiDB-lite"/>
    </source>
</evidence>
<accession>A0A9Q8L878</accession>
<dbReference type="RefSeq" id="XP_047756948.1">
    <property type="nucleotide sequence ID" value="XM_047901153.1"/>
</dbReference>
<keyword evidence="8" id="KW-1185">Reference proteome</keyword>
<dbReference type="GeneID" id="71981883"/>
<feature type="repeat" description="ANK" evidence="3">
    <location>
        <begin position="588"/>
        <end position="620"/>
    </location>
</feature>
<feature type="coiled-coil region" evidence="4">
    <location>
        <begin position="27"/>
        <end position="54"/>
    </location>
</feature>
<dbReference type="PROSITE" id="PS50297">
    <property type="entry name" value="ANK_REP_REGION"/>
    <property type="match status" value="1"/>
</dbReference>
<evidence type="ECO:0000313" key="8">
    <source>
        <dbReference type="Proteomes" id="UP000756132"/>
    </source>
</evidence>
<dbReference type="PANTHER" id="PTHR24173">
    <property type="entry name" value="ANKYRIN REPEAT CONTAINING"/>
    <property type="match status" value="1"/>
</dbReference>
<dbReference type="InterPro" id="IPR036770">
    <property type="entry name" value="Ankyrin_rpt-contain_sf"/>
</dbReference>
<keyword evidence="4" id="KW-0175">Coiled coil</keyword>
<dbReference type="OMA" id="HISAYID"/>
<evidence type="ECO:0000256" key="1">
    <source>
        <dbReference type="ARBA" id="ARBA00022737"/>
    </source>
</evidence>
<protein>
    <submittedName>
        <fullName evidence="7">Ankyrin repeat protein</fullName>
    </submittedName>
</protein>
<proteinExistence type="predicted"/>
<feature type="region of interest" description="Disordered" evidence="5">
    <location>
        <begin position="753"/>
        <end position="809"/>
    </location>
</feature>
<reference evidence="7" key="2">
    <citation type="journal article" date="2022" name="Microb. Genom.">
        <title>A chromosome-scale genome assembly of the tomato pathogen Cladosporium fulvum reveals a compartmentalized genome architecture and the presence of a dispensable chromosome.</title>
        <authorList>
            <person name="Zaccaron A.Z."/>
            <person name="Chen L.H."/>
            <person name="Samaras A."/>
            <person name="Stergiopoulos I."/>
        </authorList>
    </citation>
    <scope>NUCLEOTIDE SEQUENCE</scope>
    <source>
        <strain evidence="7">Race5_Kim</strain>
    </source>
</reference>
<dbReference type="KEGG" id="ffu:CLAFUR5_02005"/>
<dbReference type="PANTHER" id="PTHR24173:SF74">
    <property type="entry name" value="ANKYRIN REPEAT DOMAIN-CONTAINING PROTEIN 16"/>
    <property type="match status" value="1"/>
</dbReference>
<name>A0A9Q8L878_PASFU</name>
<dbReference type="OrthoDB" id="539213at2759"/>